<dbReference type="GO" id="GO:0008033">
    <property type="term" value="P:tRNA processing"/>
    <property type="evidence" value="ECO:0007669"/>
    <property type="project" value="InterPro"/>
</dbReference>
<evidence type="ECO:0000259" key="2">
    <source>
        <dbReference type="Pfam" id="PF01171"/>
    </source>
</evidence>
<proteinExistence type="predicted"/>
<dbReference type="InterPro" id="IPR011063">
    <property type="entry name" value="TilS/TtcA_N"/>
</dbReference>
<accession>A0A1H7YYF0</accession>
<evidence type="ECO:0000256" key="1">
    <source>
        <dbReference type="ARBA" id="ARBA00022679"/>
    </source>
</evidence>
<dbReference type="EMBL" id="FOBS01000019">
    <property type="protein sequence ID" value="SEM50941.1"/>
    <property type="molecule type" value="Genomic_DNA"/>
</dbReference>
<gene>
    <name evidence="3" type="ORF">SAMN04489760_1197</name>
</gene>
<dbReference type="SUPFAM" id="SSF52402">
    <property type="entry name" value="Adenine nucleotide alpha hydrolases-like"/>
    <property type="match status" value="1"/>
</dbReference>
<dbReference type="GO" id="GO:0016740">
    <property type="term" value="F:transferase activity"/>
    <property type="evidence" value="ECO:0007669"/>
    <property type="project" value="UniProtKB-KW"/>
</dbReference>
<evidence type="ECO:0000313" key="3">
    <source>
        <dbReference type="EMBL" id="SEM50941.1"/>
    </source>
</evidence>
<dbReference type="STRING" id="43775.SAMN04489760_1197"/>
<organism evidence="3 4">
    <name type="scientific">Syntrophus gentianae</name>
    <dbReference type="NCBI Taxonomy" id="43775"/>
    <lineage>
        <taxon>Bacteria</taxon>
        <taxon>Pseudomonadati</taxon>
        <taxon>Thermodesulfobacteriota</taxon>
        <taxon>Syntrophia</taxon>
        <taxon>Syntrophales</taxon>
        <taxon>Syntrophaceae</taxon>
        <taxon>Syntrophus</taxon>
    </lineage>
</organism>
<evidence type="ECO:0000313" key="4">
    <source>
        <dbReference type="Proteomes" id="UP000198744"/>
    </source>
</evidence>
<dbReference type="Gene3D" id="3.40.50.620">
    <property type="entry name" value="HUPs"/>
    <property type="match status" value="1"/>
</dbReference>
<protein>
    <submittedName>
        <fullName evidence="3">tRNA 2-thiocytidine biosynthesis protein TtcA</fullName>
    </submittedName>
</protein>
<dbReference type="RefSeq" id="WP_217638974.1">
    <property type="nucleotide sequence ID" value="NZ_FOBS01000019.1"/>
</dbReference>
<dbReference type="AlphaFoldDB" id="A0A1H7YYF0"/>
<name>A0A1H7YYF0_9BACT</name>
<dbReference type="PANTHER" id="PTHR43686:SF1">
    <property type="entry name" value="AMINOTRAN_5 DOMAIN-CONTAINING PROTEIN"/>
    <property type="match status" value="1"/>
</dbReference>
<dbReference type="Pfam" id="PF01171">
    <property type="entry name" value="ATP_bind_3"/>
    <property type="match status" value="1"/>
</dbReference>
<dbReference type="Proteomes" id="UP000198744">
    <property type="component" value="Unassembled WGS sequence"/>
</dbReference>
<sequence>MPEVKRTKLFYHLKKWLEKAVMDYRMIEEGDRVLVGVSGGADSLALLDLLNTPMVFVPEFSLVAVYVDPGFEPDSAGYDRLERYLKTEGYDYVLEKTDIGPLSHSDYNKKNPCFLCSRLRRKRLFEIAGEKGCNRVALAHHQDDLIETLLINMFYGREISTMMPDQPIFGGSMHIIRPLAYLREELIKKYSREREFPIIESSCPTGPVSRRRYIKDLLNQLERDNKDIRANLFKAMSHVKMDYLPVLPALRQPVSGKREMALTDCGMDR</sequence>
<reference evidence="3 4" key="1">
    <citation type="submission" date="2016-10" db="EMBL/GenBank/DDBJ databases">
        <authorList>
            <person name="de Groot N.N."/>
        </authorList>
    </citation>
    <scope>NUCLEOTIDE SEQUENCE [LARGE SCALE GENOMIC DNA]</scope>
    <source>
        <strain evidence="3 4">DSM 8423</strain>
    </source>
</reference>
<dbReference type="CDD" id="cd24138">
    <property type="entry name" value="TtcA-like"/>
    <property type="match status" value="1"/>
</dbReference>
<dbReference type="PANTHER" id="PTHR43686">
    <property type="entry name" value="SULFURTRANSFERASE-RELATED"/>
    <property type="match status" value="1"/>
</dbReference>
<keyword evidence="1" id="KW-0808">Transferase</keyword>
<dbReference type="PIRSF" id="PIRSF004976">
    <property type="entry name" value="ATPase_YdaO"/>
    <property type="match status" value="1"/>
</dbReference>
<dbReference type="InterPro" id="IPR035107">
    <property type="entry name" value="tRNA_thiolation_TtcA_Ctu1"/>
</dbReference>
<dbReference type="InterPro" id="IPR014729">
    <property type="entry name" value="Rossmann-like_a/b/a_fold"/>
</dbReference>
<feature type="domain" description="tRNA(Ile)-lysidine/2-thiocytidine synthase N-terminal" evidence="2">
    <location>
        <begin position="33"/>
        <end position="200"/>
    </location>
</feature>
<keyword evidence="4" id="KW-1185">Reference proteome</keyword>